<reference evidence="4 5" key="1">
    <citation type="submission" date="2019-11" db="EMBL/GenBank/DDBJ databases">
        <title>The genome sequence of Methylocystis heyeri.</title>
        <authorList>
            <person name="Oshkin I.Y."/>
            <person name="Miroshnikov K."/>
            <person name="Dedysh S.N."/>
        </authorList>
    </citation>
    <scope>NUCLEOTIDE SEQUENCE [LARGE SCALE GENOMIC DNA]</scope>
    <source>
        <strain evidence="4 5">H2</strain>
    </source>
</reference>
<evidence type="ECO:0000313" key="4">
    <source>
        <dbReference type="EMBL" id="QGM44700.1"/>
    </source>
</evidence>
<dbReference type="AlphaFoldDB" id="A0A6B8KE52"/>
<gene>
    <name evidence="4" type="ORF">H2LOC_002800</name>
</gene>
<dbReference type="KEGG" id="mhey:H2LOC_002800"/>
<dbReference type="InterPro" id="IPR000863">
    <property type="entry name" value="Sulfotransferase_dom"/>
</dbReference>
<proteinExistence type="predicted"/>
<dbReference type="SUPFAM" id="SSF52540">
    <property type="entry name" value="P-loop containing nucleoside triphosphate hydrolases"/>
    <property type="match status" value="1"/>
</dbReference>
<keyword evidence="1" id="KW-0808">Transferase</keyword>
<evidence type="ECO:0000313" key="5">
    <source>
        <dbReference type="Proteomes" id="UP000309061"/>
    </source>
</evidence>
<accession>A0A6B8KE52</accession>
<keyword evidence="5" id="KW-1185">Reference proteome</keyword>
<feature type="domain" description="Sulfotransferase" evidence="3">
    <location>
        <begin position="5"/>
        <end position="188"/>
    </location>
</feature>
<evidence type="ECO:0000256" key="1">
    <source>
        <dbReference type="ARBA" id="ARBA00022679"/>
    </source>
</evidence>
<keyword evidence="2" id="KW-0325">Glycoprotein</keyword>
<dbReference type="RefSeq" id="WP_136494996.1">
    <property type="nucleotide sequence ID" value="NZ_CP046052.1"/>
</dbReference>
<dbReference type="GO" id="GO:0008146">
    <property type="term" value="F:sulfotransferase activity"/>
    <property type="evidence" value="ECO:0007669"/>
    <property type="project" value="InterPro"/>
</dbReference>
<protein>
    <recommendedName>
        <fullName evidence="3">Sulfotransferase domain-containing protein</fullName>
    </recommendedName>
</protein>
<dbReference type="EMBL" id="CP046052">
    <property type="protein sequence ID" value="QGM44700.1"/>
    <property type="molecule type" value="Genomic_DNA"/>
</dbReference>
<evidence type="ECO:0000256" key="2">
    <source>
        <dbReference type="ARBA" id="ARBA00023180"/>
    </source>
</evidence>
<dbReference type="PANTHER" id="PTHR10605">
    <property type="entry name" value="HEPARAN SULFATE SULFOTRANSFERASE"/>
    <property type="match status" value="1"/>
</dbReference>
<sequence>MRMADFICAGAQKSGTTWLYAQINRHPQVFMQDKELNYFYRDLPLSWYREQFAAAADGQLCGDISPNYAAFEGLAGAIHALCPQALLLHLLRNPVDRAFSQWKMARYLGNIPRDAPFIEAFRQNMQFMKRRGEYAVILEEYSRYYPLGDRLGVFWYDDISRRPAELFGDICSFLGIDSNWRPQELNAVVAPSPEKGTIDAGDAEEVAAYYQPFDARLCALLGLSSLPWSR</sequence>
<dbReference type="Gene3D" id="3.40.50.300">
    <property type="entry name" value="P-loop containing nucleotide triphosphate hydrolases"/>
    <property type="match status" value="1"/>
</dbReference>
<organism evidence="4 5">
    <name type="scientific">Methylocystis heyeri</name>
    <dbReference type="NCBI Taxonomy" id="391905"/>
    <lineage>
        <taxon>Bacteria</taxon>
        <taxon>Pseudomonadati</taxon>
        <taxon>Pseudomonadota</taxon>
        <taxon>Alphaproteobacteria</taxon>
        <taxon>Hyphomicrobiales</taxon>
        <taxon>Methylocystaceae</taxon>
        <taxon>Methylocystis</taxon>
    </lineage>
</organism>
<name>A0A6B8KE52_9HYPH</name>
<dbReference type="OrthoDB" id="981508at2"/>
<evidence type="ECO:0000259" key="3">
    <source>
        <dbReference type="Pfam" id="PF00685"/>
    </source>
</evidence>
<dbReference type="Proteomes" id="UP000309061">
    <property type="component" value="Chromosome"/>
</dbReference>
<dbReference type="InterPro" id="IPR027417">
    <property type="entry name" value="P-loop_NTPase"/>
</dbReference>
<dbReference type="Pfam" id="PF00685">
    <property type="entry name" value="Sulfotransfer_1"/>
    <property type="match status" value="1"/>
</dbReference>
<dbReference type="InterPro" id="IPR037359">
    <property type="entry name" value="NST/OST"/>
</dbReference>
<dbReference type="PANTHER" id="PTHR10605:SF56">
    <property type="entry name" value="BIFUNCTIONAL HEPARAN SULFATE N-DEACETYLASE_N-SULFOTRANSFERASE"/>
    <property type="match status" value="1"/>
</dbReference>